<protein>
    <submittedName>
        <fullName evidence="1">Uncharacterized protein</fullName>
    </submittedName>
</protein>
<dbReference type="EMBL" id="CADCTY010001096">
    <property type="protein sequence ID" value="CAA9356763.1"/>
    <property type="molecule type" value="Genomic_DNA"/>
</dbReference>
<gene>
    <name evidence="1" type="ORF">AVDCRST_MAG94-3109</name>
</gene>
<sequence>MTPLQSVAQELVLPHWLKGLAEVIKGTEEFF</sequence>
<organism evidence="1">
    <name type="scientific">uncultured Leptolyngbya sp</name>
    <dbReference type="NCBI Taxonomy" id="332963"/>
    <lineage>
        <taxon>Bacteria</taxon>
        <taxon>Bacillati</taxon>
        <taxon>Cyanobacteriota</taxon>
        <taxon>Cyanophyceae</taxon>
        <taxon>Leptolyngbyales</taxon>
        <taxon>Leptolyngbyaceae</taxon>
        <taxon>Leptolyngbya group</taxon>
        <taxon>Leptolyngbya</taxon>
        <taxon>environmental samples</taxon>
    </lineage>
</organism>
<dbReference type="AlphaFoldDB" id="A0A6J4MFM3"/>
<name>A0A6J4MFM3_9CYAN</name>
<accession>A0A6J4MFM3</accession>
<feature type="non-terminal residue" evidence="1">
    <location>
        <position position="31"/>
    </location>
</feature>
<evidence type="ECO:0000313" key="1">
    <source>
        <dbReference type="EMBL" id="CAA9356763.1"/>
    </source>
</evidence>
<proteinExistence type="predicted"/>
<reference evidence="1" key="1">
    <citation type="submission" date="2020-02" db="EMBL/GenBank/DDBJ databases">
        <authorList>
            <person name="Meier V. D."/>
        </authorList>
    </citation>
    <scope>NUCLEOTIDE SEQUENCE</scope>
    <source>
        <strain evidence="1">AVDCRST_MAG94</strain>
    </source>
</reference>